<dbReference type="Proteomes" id="UP000638014">
    <property type="component" value="Unassembled WGS sequence"/>
</dbReference>
<evidence type="ECO:0000256" key="1">
    <source>
        <dbReference type="SAM" id="SignalP"/>
    </source>
</evidence>
<feature type="chain" id="PRO_5035238465" evidence="1">
    <location>
        <begin position="26"/>
        <end position="484"/>
    </location>
</feature>
<dbReference type="PROSITE" id="PS51257">
    <property type="entry name" value="PROKAR_LIPOPROTEIN"/>
    <property type="match status" value="1"/>
</dbReference>
<feature type="signal peptide" evidence="1">
    <location>
        <begin position="1"/>
        <end position="25"/>
    </location>
</feature>
<reference evidence="2" key="1">
    <citation type="submission" date="2020-09" db="EMBL/GenBank/DDBJ databases">
        <title>A novel bacterium of genus Neiella, isolated from South China Sea.</title>
        <authorList>
            <person name="Huang H."/>
            <person name="Mo K."/>
            <person name="Hu Y."/>
        </authorList>
    </citation>
    <scope>NUCLEOTIDE SEQUENCE</scope>
    <source>
        <strain evidence="2">HB171785</strain>
    </source>
</reference>
<sequence>MNIVKFGVLPMLAASLLCGCSIPPATEPATDTVDYFASNGYGEGVAVVQHPAGEYRNGVTYVAYQGSNEDPYVAAYNHETKAWLGPFKAGTSILGKDPSKKIDSHGKPTLLIDDAGYIHVFYGGHGGVDALHGDNQFGNAHSGENKHAVSTRPYDVTSWQDLDNVSPFGTYNQAIKMDNGDIYLFYRHGAHRSDWVYQKSTDNGRSFDAPVSFLKHKRRHDMPSVDSWYAYVSKGVGDDIVVGFDYHFCWDKDAPRNNRGGHSTERRNLYFMVLNTQTGDWRNVEGKTLTVPLTKEYADQHTLAIDTGDLWTFNGSTKVDANGNPHIAAYIGKDIGWQIGGPKNASYFRWDGSKWDGNFNSGLPIARGDFLAEGNEVRFLLSGIDNAADETIVRWWQSSDGGNQFVAGAELLRFNDDYVISAEEDNSSRPKSLSNLDSPGSAASSFIRNAHPDARIIIAEKIDGTDMRRMYLVGDNGPVVRSIN</sequence>
<accession>A0A8J6UEN0</accession>
<evidence type="ECO:0000313" key="3">
    <source>
        <dbReference type="Proteomes" id="UP000638014"/>
    </source>
</evidence>
<dbReference type="EMBL" id="JACXAF010000010">
    <property type="protein sequence ID" value="MBD1389624.1"/>
    <property type="molecule type" value="Genomic_DNA"/>
</dbReference>
<dbReference type="Pfam" id="PF15892">
    <property type="entry name" value="BNR_4"/>
    <property type="match status" value="1"/>
</dbReference>
<dbReference type="RefSeq" id="WP_191144731.1">
    <property type="nucleotide sequence ID" value="NZ_JACXAF010000010.1"/>
</dbReference>
<comment type="caution">
    <text evidence="2">The sequence shown here is derived from an EMBL/GenBank/DDBJ whole genome shotgun (WGS) entry which is preliminary data.</text>
</comment>
<protein>
    <submittedName>
        <fullName evidence="2">BNR-4 repeat-containing protein</fullName>
    </submittedName>
</protein>
<evidence type="ECO:0000313" key="2">
    <source>
        <dbReference type="EMBL" id="MBD1389624.1"/>
    </source>
</evidence>
<gene>
    <name evidence="2" type="ORF">IC617_09295</name>
</gene>
<organism evidence="2 3">
    <name type="scientific">Neiella litorisoli</name>
    <dbReference type="NCBI Taxonomy" id="2771431"/>
    <lineage>
        <taxon>Bacteria</taxon>
        <taxon>Pseudomonadati</taxon>
        <taxon>Pseudomonadota</taxon>
        <taxon>Gammaproteobacteria</taxon>
        <taxon>Alteromonadales</taxon>
        <taxon>Echinimonadaceae</taxon>
        <taxon>Neiella</taxon>
    </lineage>
</organism>
<keyword evidence="1" id="KW-0732">Signal</keyword>
<dbReference type="AlphaFoldDB" id="A0A8J6UEN0"/>
<name>A0A8J6UEN0_9GAMM</name>
<proteinExistence type="predicted"/>
<keyword evidence="3" id="KW-1185">Reference proteome</keyword>